<dbReference type="KEGG" id="nur:ATY38_02515"/>
<dbReference type="PANTHER" id="PTHR45138">
    <property type="entry name" value="REGULATORY COMPONENTS OF SENSORY TRANSDUCTION SYSTEM"/>
    <property type="match status" value="1"/>
</dbReference>
<comment type="catalytic activity">
    <reaction evidence="2">
        <text>2 GTP = 3',3'-c-di-GMP + 2 diphosphate</text>
        <dbReference type="Rhea" id="RHEA:24898"/>
        <dbReference type="ChEBI" id="CHEBI:33019"/>
        <dbReference type="ChEBI" id="CHEBI:37565"/>
        <dbReference type="ChEBI" id="CHEBI:58805"/>
        <dbReference type="EC" id="2.7.7.65"/>
    </reaction>
</comment>
<dbReference type="Gene3D" id="3.40.50.2300">
    <property type="match status" value="1"/>
</dbReference>
<name>A0A1H2DR24_9PROT</name>
<dbReference type="RefSeq" id="WP_062557900.1">
    <property type="nucleotide sequence ID" value="NZ_CP013341.1"/>
</dbReference>
<feature type="domain" description="GGDEF" evidence="5">
    <location>
        <begin position="495"/>
        <end position="630"/>
    </location>
</feature>
<proteinExistence type="predicted"/>
<keyword evidence="3" id="KW-0597">Phosphoprotein</keyword>
<evidence type="ECO:0000313" key="8">
    <source>
        <dbReference type="Proteomes" id="UP000182882"/>
    </source>
</evidence>
<dbReference type="EC" id="2.7.7.65" evidence="1"/>
<dbReference type="SUPFAM" id="SSF55073">
    <property type="entry name" value="Nucleotide cyclase"/>
    <property type="match status" value="1"/>
</dbReference>
<dbReference type="InterPro" id="IPR001789">
    <property type="entry name" value="Sig_transdc_resp-reg_receiver"/>
</dbReference>
<evidence type="ECO:0000256" key="2">
    <source>
        <dbReference type="ARBA" id="ARBA00034247"/>
    </source>
</evidence>
<evidence type="ECO:0000259" key="5">
    <source>
        <dbReference type="PROSITE" id="PS50887"/>
    </source>
</evidence>
<organism evidence="7 8">
    <name type="scientific">Nitrosomonas ureae</name>
    <dbReference type="NCBI Taxonomy" id="44577"/>
    <lineage>
        <taxon>Bacteria</taxon>
        <taxon>Pseudomonadati</taxon>
        <taxon>Pseudomonadota</taxon>
        <taxon>Betaproteobacteria</taxon>
        <taxon>Nitrosomonadales</taxon>
        <taxon>Nitrosomonadaceae</taxon>
        <taxon>Nitrosomonas</taxon>
    </lineage>
</organism>
<dbReference type="InterPro" id="IPR011006">
    <property type="entry name" value="CheY-like_superfamily"/>
</dbReference>
<dbReference type="PROSITE" id="PS50110">
    <property type="entry name" value="RESPONSE_REGULATORY"/>
    <property type="match status" value="1"/>
</dbReference>
<dbReference type="InterPro" id="IPR043128">
    <property type="entry name" value="Rev_trsase/Diguanyl_cyclase"/>
</dbReference>
<dbReference type="InterPro" id="IPR000160">
    <property type="entry name" value="GGDEF_dom"/>
</dbReference>
<evidence type="ECO:0000256" key="3">
    <source>
        <dbReference type="PROSITE-ProRule" id="PRU00169"/>
    </source>
</evidence>
<dbReference type="InterPro" id="IPR050469">
    <property type="entry name" value="Diguanylate_Cyclase"/>
</dbReference>
<feature type="modified residue" description="4-aspartylphosphate" evidence="3">
    <location>
        <position position="364"/>
    </location>
</feature>
<evidence type="ECO:0000259" key="6">
    <source>
        <dbReference type="PROSITE" id="PS51833"/>
    </source>
</evidence>
<evidence type="ECO:0000259" key="4">
    <source>
        <dbReference type="PROSITE" id="PS50110"/>
    </source>
</evidence>
<dbReference type="CDD" id="cd01949">
    <property type="entry name" value="GGDEF"/>
    <property type="match status" value="1"/>
</dbReference>
<dbReference type="PROSITE" id="PS51833">
    <property type="entry name" value="HDOD"/>
    <property type="match status" value="1"/>
</dbReference>
<dbReference type="GO" id="GO:0052621">
    <property type="term" value="F:diguanylate cyclase activity"/>
    <property type="evidence" value="ECO:0007669"/>
    <property type="project" value="UniProtKB-EC"/>
</dbReference>
<protein>
    <recommendedName>
        <fullName evidence="1">diguanylate cyclase</fullName>
        <ecNumber evidence="1">2.7.7.65</ecNumber>
    </recommendedName>
</protein>
<dbReference type="AlphaFoldDB" id="A0A1H2DR24"/>
<dbReference type="GO" id="GO:0000160">
    <property type="term" value="P:phosphorelay signal transduction system"/>
    <property type="evidence" value="ECO:0007669"/>
    <property type="project" value="InterPro"/>
</dbReference>
<dbReference type="SMART" id="SM00267">
    <property type="entry name" value="GGDEF"/>
    <property type="match status" value="1"/>
</dbReference>
<feature type="domain" description="Response regulatory" evidence="4">
    <location>
        <begin position="314"/>
        <end position="431"/>
    </location>
</feature>
<dbReference type="SMART" id="SM00448">
    <property type="entry name" value="REC"/>
    <property type="match status" value="1"/>
</dbReference>
<evidence type="ECO:0000256" key="1">
    <source>
        <dbReference type="ARBA" id="ARBA00012528"/>
    </source>
</evidence>
<dbReference type="EMBL" id="FNLN01000004">
    <property type="protein sequence ID" value="SDT85234.1"/>
    <property type="molecule type" value="Genomic_DNA"/>
</dbReference>
<gene>
    <name evidence="7" type="ORF">SAMN05216406_10424</name>
</gene>
<dbReference type="InterPro" id="IPR029787">
    <property type="entry name" value="Nucleotide_cyclase"/>
</dbReference>
<dbReference type="Gene3D" id="3.30.70.270">
    <property type="match status" value="1"/>
</dbReference>
<dbReference type="SUPFAM" id="SSF52172">
    <property type="entry name" value="CheY-like"/>
    <property type="match status" value="1"/>
</dbReference>
<dbReference type="Pfam" id="PF00072">
    <property type="entry name" value="Response_reg"/>
    <property type="match status" value="1"/>
</dbReference>
<reference evidence="8" key="1">
    <citation type="submission" date="2016-10" db="EMBL/GenBank/DDBJ databases">
        <authorList>
            <person name="Varghese N."/>
            <person name="Submissions S."/>
        </authorList>
    </citation>
    <scope>NUCLEOTIDE SEQUENCE [LARGE SCALE GENOMIC DNA]</scope>
    <source>
        <strain evidence="8">Nm10</strain>
    </source>
</reference>
<dbReference type="CDD" id="cd17574">
    <property type="entry name" value="REC_OmpR"/>
    <property type="match status" value="1"/>
</dbReference>
<keyword evidence="8" id="KW-1185">Reference proteome</keyword>
<dbReference type="InterPro" id="IPR013976">
    <property type="entry name" value="HDOD"/>
</dbReference>
<evidence type="ECO:0000313" key="7">
    <source>
        <dbReference type="EMBL" id="SDT85234.1"/>
    </source>
</evidence>
<dbReference type="Proteomes" id="UP000182882">
    <property type="component" value="Unassembled WGS sequence"/>
</dbReference>
<accession>A0A1H2DR24</accession>
<dbReference type="PANTHER" id="PTHR45138:SF9">
    <property type="entry name" value="DIGUANYLATE CYCLASE DGCM-RELATED"/>
    <property type="match status" value="1"/>
</dbReference>
<feature type="domain" description="HDOD" evidence="6">
    <location>
        <begin position="15"/>
        <end position="208"/>
    </location>
</feature>
<sequence length="653" mass="73193">MKIADLNQLKISTLLPSPKGVALALLEACRQEDISINEITKLIQTDPALAGRLIQRANATKQTTRAISSIAEAVSHVGLNAVKQLAMGFSLIDQYSKDPSNGFDYQEFWSHSLLMAIAVQKLSKTTQASSSEDLFSCGLMMRIGCLALASIYPDQYSQLIQQQSRGIPLQQLEQQYLQTDHNELTAAMLINFGFPTIFVEPIYYHETPENSGFSEGSRPYQILHQLYLAKQIADFALTKESERSQCISELLLLGGKIGLDTETFGDSIDQIMQEWHIWGKILKITAKEQLPSFHKMMSAAAPRPEDATNASSLRVLLVEDDPTNLILSKELLSNVLGHTVYTANDGQQALALAMEVSPHIVITDWMMPIMNGLELTKSLRATEWGQNLYVIMLTSIEDEEEVIKAFNAGVDDYVTKPINIRAFRARLRAAWHYRQLQESWERDREQLKRFAAELAVTNRKLEYYALTDMLTELPNRRSGMETLSETWSIANRSGQLMVIMLIDIDHFKSINDNYGHSIGDKVLKEVSSIIRKTARKGDTFCRMGGEEFLVVCQLGNADVKSSILFAERLRHQISQQQISIGEIHIRITISIGVALKEINMKNEDHLVIAADKALYAAKNAGRNRVYLALKDKLLAAPPPPSTKKVDPPADKEK</sequence>
<dbReference type="PROSITE" id="PS50887">
    <property type="entry name" value="GGDEF"/>
    <property type="match status" value="1"/>
</dbReference>
<dbReference type="FunFam" id="3.30.70.270:FF:000001">
    <property type="entry name" value="Diguanylate cyclase domain protein"/>
    <property type="match status" value="1"/>
</dbReference>
<dbReference type="SUPFAM" id="SSF109604">
    <property type="entry name" value="HD-domain/PDEase-like"/>
    <property type="match status" value="1"/>
</dbReference>
<dbReference type="Pfam" id="PF00990">
    <property type="entry name" value="GGDEF"/>
    <property type="match status" value="1"/>
</dbReference>
<dbReference type="Pfam" id="PF08668">
    <property type="entry name" value="HDOD"/>
    <property type="match status" value="1"/>
</dbReference>
<dbReference type="Gene3D" id="1.10.3210.10">
    <property type="entry name" value="Hypothetical protein af1432"/>
    <property type="match status" value="1"/>
</dbReference>
<dbReference type="NCBIfam" id="TIGR00254">
    <property type="entry name" value="GGDEF"/>
    <property type="match status" value="1"/>
</dbReference>